<organism evidence="1">
    <name type="scientific">Ophidiomyces ophidiicola</name>
    <dbReference type="NCBI Taxonomy" id="1387563"/>
    <lineage>
        <taxon>Eukaryota</taxon>
        <taxon>Fungi</taxon>
        <taxon>Dikarya</taxon>
        <taxon>Ascomycota</taxon>
        <taxon>Pezizomycotina</taxon>
        <taxon>Eurotiomycetes</taxon>
        <taxon>Eurotiomycetidae</taxon>
        <taxon>Onygenales</taxon>
        <taxon>Onygenaceae</taxon>
        <taxon>Ophidiomyces</taxon>
    </lineage>
</organism>
<proteinExistence type="predicted"/>
<name>A0ACB8V8A7_9EURO</name>
<dbReference type="EMBL" id="JALBCA010000003">
    <property type="protein sequence ID" value="KAI2393129.1"/>
    <property type="molecule type" value="Genomic_DNA"/>
</dbReference>
<sequence length="309" mass="35926">MFPKETIRATHEQLEQPLENGKKIVIYGMDGVPVYYDIEVGNVDEDETPESFEYVMRDPCLSYRTYQSIMRYDYMHPYLTFAPIELSHYRGTRNKITKEFEREPLAPYEEIEKVFNDSKLQWEAGETCKQLRSTLMNAKVPLGIDKIVGLSLGRMAEHMEEYRARPAVQHAMVLTLQDVMATKLGSSSIKCYAQDPWYSEVDISLLENSGITILDDPEAWLEIDDSSIVFSVASNAPVKQIVSDIARPAVIIWEKMREGEIDEERYTTDPYSPRVRDMLRDFYDEFEFLRDEENFSNLAIFIRRTESAD</sequence>
<comment type="caution">
    <text evidence="1">The sequence shown here is derived from an EMBL/GenBank/DDBJ whole genome shotgun (WGS) entry which is preliminary data.</text>
</comment>
<reference evidence="1" key="1">
    <citation type="journal article" date="2022" name="bioRxiv">
        <title>Population genetic analysis of Ophidiomyces ophidiicola, the causative agent of snake fungal disease, indicates recent introductions to the USA.</title>
        <authorList>
            <person name="Ladner J.T."/>
            <person name="Palmer J.M."/>
            <person name="Ettinger C.L."/>
            <person name="Stajich J.E."/>
            <person name="Farrell T.M."/>
            <person name="Glorioso B.M."/>
            <person name="Lawson B."/>
            <person name="Price S.J."/>
            <person name="Stengle A.G."/>
            <person name="Grear D.A."/>
            <person name="Lorch J.M."/>
        </authorList>
    </citation>
    <scope>NUCLEOTIDE SEQUENCE</scope>
    <source>
        <strain evidence="1">NWHC 24266-5</strain>
    </source>
</reference>
<protein>
    <submittedName>
        <fullName evidence="1">Uncharacterized protein</fullName>
    </submittedName>
</protein>
<accession>A0ACB8V8A7</accession>
<gene>
    <name evidence="1" type="ORF">LOY88_000187</name>
</gene>
<evidence type="ECO:0000313" key="1">
    <source>
        <dbReference type="EMBL" id="KAI2393129.1"/>
    </source>
</evidence>